<dbReference type="EnsemblMetazoa" id="Aqu2.1.29750_001">
    <property type="protein sequence ID" value="Aqu2.1.29750_001"/>
    <property type="gene ID" value="Aqu2.1.29750"/>
</dbReference>
<evidence type="ECO:0000313" key="1">
    <source>
        <dbReference type="EnsemblMetazoa" id="Aqu2.1.29750_001"/>
    </source>
</evidence>
<reference evidence="1" key="1">
    <citation type="submission" date="2017-05" db="UniProtKB">
        <authorList>
            <consortium name="EnsemblMetazoa"/>
        </authorList>
    </citation>
    <scope>IDENTIFICATION</scope>
</reference>
<sequence>MLNLFAETCHIIYGKRSRLYLQQMLELPTDYSWLYNCITQGYHTVRRSSRFWASLWTNLTIEQIMMKSISHGGLTRGHGSTESFRLQWVYSMQKCS</sequence>
<dbReference type="InParanoid" id="A0A1X7UP32"/>
<dbReference type="AlphaFoldDB" id="A0A1X7UP32"/>
<accession>A0A1X7UP32</accession>
<proteinExistence type="predicted"/>
<dbReference type="eggNOG" id="ENOG502S6TS">
    <property type="taxonomic scope" value="Eukaryota"/>
</dbReference>
<protein>
    <submittedName>
        <fullName evidence="1">Uncharacterized protein</fullName>
    </submittedName>
</protein>
<organism evidence="1">
    <name type="scientific">Amphimedon queenslandica</name>
    <name type="common">Sponge</name>
    <dbReference type="NCBI Taxonomy" id="400682"/>
    <lineage>
        <taxon>Eukaryota</taxon>
        <taxon>Metazoa</taxon>
        <taxon>Porifera</taxon>
        <taxon>Demospongiae</taxon>
        <taxon>Heteroscleromorpha</taxon>
        <taxon>Haplosclerida</taxon>
        <taxon>Niphatidae</taxon>
        <taxon>Amphimedon</taxon>
    </lineage>
</organism>
<name>A0A1X7UP32_AMPQE</name>